<dbReference type="PANTHER" id="PTHR10773">
    <property type="entry name" value="DNA-DIRECTED RNA POLYMERASES I, II, AND III SUBUNIT RPABC2"/>
    <property type="match status" value="1"/>
</dbReference>
<keyword evidence="3" id="KW-1185">Reference proteome</keyword>
<evidence type="ECO:0000313" key="3">
    <source>
        <dbReference type="Proteomes" id="UP001148838"/>
    </source>
</evidence>
<evidence type="ECO:0000256" key="1">
    <source>
        <dbReference type="SAM" id="MobiDB-lite"/>
    </source>
</evidence>
<protein>
    <submittedName>
        <fullName evidence="2">Uncharacterized protein</fullName>
    </submittedName>
</protein>
<accession>A0ABQ8RWU7</accession>
<evidence type="ECO:0000313" key="2">
    <source>
        <dbReference type="EMBL" id="KAJ4426160.1"/>
    </source>
</evidence>
<comment type="caution">
    <text evidence="2">The sequence shown here is derived from an EMBL/GenBank/DDBJ whole genome shotgun (WGS) entry which is preliminary data.</text>
</comment>
<reference evidence="2 3" key="1">
    <citation type="journal article" date="2022" name="Allergy">
        <title>Genome assembly and annotation of Periplaneta americana reveal a comprehensive cockroach allergen profile.</title>
        <authorList>
            <person name="Wang L."/>
            <person name="Xiong Q."/>
            <person name="Saelim N."/>
            <person name="Wang L."/>
            <person name="Nong W."/>
            <person name="Wan A.T."/>
            <person name="Shi M."/>
            <person name="Liu X."/>
            <person name="Cao Q."/>
            <person name="Hui J.H.L."/>
            <person name="Sookrung N."/>
            <person name="Leung T.F."/>
            <person name="Tungtrongchitr A."/>
            <person name="Tsui S.K.W."/>
        </authorList>
    </citation>
    <scope>NUCLEOTIDE SEQUENCE [LARGE SCALE GENOMIC DNA]</scope>
    <source>
        <strain evidence="2">PWHHKU_190912</strain>
    </source>
</reference>
<organism evidence="2 3">
    <name type="scientific">Periplaneta americana</name>
    <name type="common">American cockroach</name>
    <name type="synonym">Blatta americana</name>
    <dbReference type="NCBI Taxonomy" id="6978"/>
    <lineage>
        <taxon>Eukaryota</taxon>
        <taxon>Metazoa</taxon>
        <taxon>Ecdysozoa</taxon>
        <taxon>Arthropoda</taxon>
        <taxon>Hexapoda</taxon>
        <taxon>Insecta</taxon>
        <taxon>Pterygota</taxon>
        <taxon>Neoptera</taxon>
        <taxon>Polyneoptera</taxon>
        <taxon>Dictyoptera</taxon>
        <taxon>Blattodea</taxon>
        <taxon>Blattoidea</taxon>
        <taxon>Blattidae</taxon>
        <taxon>Blattinae</taxon>
        <taxon>Periplaneta</taxon>
    </lineage>
</organism>
<proteinExistence type="predicted"/>
<name>A0ABQ8RWU7_PERAM</name>
<dbReference type="Proteomes" id="UP001148838">
    <property type="component" value="Unassembled WGS sequence"/>
</dbReference>
<feature type="compositionally biased region" description="Basic residues" evidence="1">
    <location>
        <begin position="17"/>
        <end position="33"/>
    </location>
</feature>
<dbReference type="PANTHER" id="PTHR10773:SF19">
    <property type="match status" value="1"/>
</dbReference>
<dbReference type="EMBL" id="JAJSOF020000040">
    <property type="protein sequence ID" value="KAJ4426160.1"/>
    <property type="molecule type" value="Genomic_DNA"/>
</dbReference>
<sequence>MDPRDEMIIIQEVVGGRKSRIKEKSPRTGKRKIKEHEPNIKCSHGLENSSSNPKAKGSKQCKVAELSFDDISVFHNKFKTLCKIDQDKLLIKFMTITSPKRRVVNTEFKYSFRKTDGQKIIPVCASSFQGITGFSKDRLSLLANRFYSTGQSPRENRGGNTAGKNHENLTIAVKNDIKLYKCRESHYTRGKSSRGYLPPELSVKKMWTNFCEKRNNLGLLETCSLSKYKHIFYRYFNLSFRTPHTDSCSTCKIGLFQIKAETDLVKKNELRTQYRLHKLRADKFYKIMKDDNPEVIKICFDLQQNQPLPKLSVSEVFYTRQVWLYNLCVMIHSKTQEIKDISFYTWLETQLSRGCNQVASVLLDFLFNLEKNPPLMPRPPFICFLILVPVRTRIAL</sequence>
<feature type="region of interest" description="Disordered" evidence="1">
    <location>
        <begin position="16"/>
        <end position="56"/>
    </location>
</feature>
<gene>
    <name evidence="2" type="ORF">ANN_26969</name>
</gene>